<feature type="region of interest" description="Disordered" evidence="1">
    <location>
        <begin position="156"/>
        <end position="273"/>
    </location>
</feature>
<feature type="compositionally biased region" description="Basic residues" evidence="1">
    <location>
        <begin position="227"/>
        <end position="243"/>
    </location>
</feature>
<keyword evidence="4" id="KW-1185">Reference proteome</keyword>
<gene>
    <name evidence="3" type="ORF">C0Q70_04929</name>
</gene>
<dbReference type="InterPro" id="IPR031419">
    <property type="entry name" value="RAD51_interact"/>
</dbReference>
<dbReference type="AlphaFoldDB" id="A0A2T7PJR1"/>
<evidence type="ECO:0000313" key="3">
    <source>
        <dbReference type="EMBL" id="PVD33671.1"/>
    </source>
</evidence>
<feature type="region of interest" description="Disordered" evidence="1">
    <location>
        <begin position="1"/>
        <end position="75"/>
    </location>
</feature>
<reference evidence="3 4" key="1">
    <citation type="submission" date="2018-04" db="EMBL/GenBank/DDBJ databases">
        <title>The genome of golden apple snail Pomacea canaliculata provides insight into stress tolerance and invasive adaptation.</title>
        <authorList>
            <person name="Liu C."/>
            <person name="Liu B."/>
            <person name="Ren Y."/>
            <person name="Zhang Y."/>
            <person name="Wang H."/>
            <person name="Li S."/>
            <person name="Jiang F."/>
            <person name="Yin L."/>
            <person name="Zhang G."/>
            <person name="Qian W."/>
            <person name="Fan W."/>
        </authorList>
    </citation>
    <scope>NUCLEOTIDE SEQUENCE [LARGE SCALE GENOMIC DNA]</scope>
    <source>
        <strain evidence="3">SZHN2017</strain>
        <tissue evidence="3">Muscle</tissue>
    </source>
</reference>
<feature type="domain" description="RAD51 interacting motif" evidence="2">
    <location>
        <begin position="264"/>
        <end position="291"/>
    </location>
</feature>
<protein>
    <recommendedName>
        <fullName evidence="2">RAD51 interacting motif domain-containing protein</fullName>
    </recommendedName>
</protein>
<proteinExistence type="predicted"/>
<evidence type="ECO:0000313" key="4">
    <source>
        <dbReference type="Proteomes" id="UP000245119"/>
    </source>
</evidence>
<dbReference type="EMBL" id="PZQS01000003">
    <property type="protein sequence ID" value="PVD33671.1"/>
    <property type="molecule type" value="Genomic_DNA"/>
</dbReference>
<feature type="compositionally biased region" description="Basic and acidic residues" evidence="1">
    <location>
        <begin position="39"/>
        <end position="55"/>
    </location>
</feature>
<dbReference type="Pfam" id="PF15696">
    <property type="entry name" value="RAD51_interact"/>
    <property type="match status" value="1"/>
</dbReference>
<evidence type="ECO:0000259" key="2">
    <source>
        <dbReference type="Pfam" id="PF15696"/>
    </source>
</evidence>
<sequence length="336" mass="36629">MGERRSARSHKQVNYAKFDDELDDDFVDSTPPPSKKQKKIDIKECTQKEKKKDENVTSFHNAEMKKATANAKRVPVEEKVYERDLQAALELSLVNTQNNRECSPDHVHHSIPATEIAAKRLDDIQFKKMQSPVKSVSGTGVPDTDEIEFLGTVVCSANNSPQPRRQAAAMKDFNSADDSESSDEEDLSADEEYTSDCSDNDSDFDGGSSSKRKATDKSKTSSSLKKTVAKKSTPKISSKKSKKFGVDAQKQSVSNPSDGTKTPKSLALKSPSSGLRLGLSRHARIKPLHSSPVKALLRPAFTTGGRSRSLDTAMGLSTGGGSVSALHKGVLENWRT</sequence>
<dbReference type="OrthoDB" id="6162659at2759"/>
<dbReference type="STRING" id="400727.A0A2T7PJR1"/>
<dbReference type="Proteomes" id="UP000245119">
    <property type="component" value="Linkage Group LG3"/>
</dbReference>
<feature type="compositionally biased region" description="Acidic residues" evidence="1">
    <location>
        <begin position="175"/>
        <end position="204"/>
    </location>
</feature>
<evidence type="ECO:0000256" key="1">
    <source>
        <dbReference type="SAM" id="MobiDB-lite"/>
    </source>
</evidence>
<comment type="caution">
    <text evidence="3">The sequence shown here is derived from an EMBL/GenBank/DDBJ whole genome shotgun (WGS) entry which is preliminary data.</text>
</comment>
<feature type="compositionally biased region" description="Polar residues" evidence="1">
    <location>
        <begin position="249"/>
        <end position="263"/>
    </location>
</feature>
<name>A0A2T7PJR1_POMCA</name>
<accession>A0A2T7PJR1</accession>
<organism evidence="3 4">
    <name type="scientific">Pomacea canaliculata</name>
    <name type="common">Golden apple snail</name>
    <dbReference type="NCBI Taxonomy" id="400727"/>
    <lineage>
        <taxon>Eukaryota</taxon>
        <taxon>Metazoa</taxon>
        <taxon>Spiralia</taxon>
        <taxon>Lophotrochozoa</taxon>
        <taxon>Mollusca</taxon>
        <taxon>Gastropoda</taxon>
        <taxon>Caenogastropoda</taxon>
        <taxon>Architaenioglossa</taxon>
        <taxon>Ampullarioidea</taxon>
        <taxon>Ampullariidae</taxon>
        <taxon>Pomacea</taxon>
    </lineage>
</organism>